<organism evidence="1 2">
    <name type="scientific">Pneumocystis oryctolagi</name>
    <dbReference type="NCBI Taxonomy" id="42067"/>
    <lineage>
        <taxon>Eukaryota</taxon>
        <taxon>Fungi</taxon>
        <taxon>Dikarya</taxon>
        <taxon>Ascomycota</taxon>
        <taxon>Taphrinomycotina</taxon>
        <taxon>Pneumocystomycetes</taxon>
        <taxon>Pneumocystaceae</taxon>
        <taxon>Pneumocystis</taxon>
    </lineage>
</organism>
<keyword evidence="2" id="KW-1185">Reference proteome</keyword>
<accession>A0ACB7CFZ7</accession>
<dbReference type="EMBL" id="JABTEG010000003">
    <property type="protein sequence ID" value="KAG4305457.1"/>
    <property type="molecule type" value="Genomic_DNA"/>
</dbReference>
<evidence type="ECO:0000313" key="2">
    <source>
        <dbReference type="Proteomes" id="UP000768646"/>
    </source>
</evidence>
<comment type="caution">
    <text evidence="1">The sequence shown here is derived from an EMBL/GenBank/DDBJ whole genome shotgun (WGS) entry which is preliminary data.</text>
</comment>
<evidence type="ECO:0000313" key="1">
    <source>
        <dbReference type="EMBL" id="KAG4305457.1"/>
    </source>
</evidence>
<gene>
    <name evidence="1" type="ORF">PORY_001013</name>
</gene>
<reference evidence="1 2" key="1">
    <citation type="journal article" date="2021" name="Commun. Biol.">
        <title>Genomic insights into the host specific adaptation of the Pneumocystis genus.</title>
        <authorList>
            <person name="Cisse O.H."/>
            <person name="Ma L."/>
            <person name="Dekker J.P."/>
            <person name="Khil P.P."/>
            <person name="Youn J.-H."/>
            <person name="Brenchley J.M."/>
            <person name="Blair R."/>
            <person name="Pahar B."/>
            <person name="Chabe M."/>
            <person name="Van Rompay K.K.A."/>
            <person name="Keesler R."/>
            <person name="Sukura A."/>
            <person name="Hirsch V."/>
            <person name="Kutty G."/>
            <person name="Liu Y."/>
            <person name="Peng L."/>
            <person name="Chen J."/>
            <person name="Song J."/>
            <person name="Weissenbacher-Lang C."/>
            <person name="Xu J."/>
            <person name="Upham N.S."/>
            <person name="Stajich J.E."/>
            <person name="Cuomo C.A."/>
            <person name="Cushion M.T."/>
            <person name="Kovacs J.A."/>
        </authorList>
    </citation>
    <scope>NUCLEOTIDE SEQUENCE [LARGE SCALE GENOMIC DNA]</scope>
    <source>
        <strain evidence="1 2">RABM</strain>
    </source>
</reference>
<protein>
    <submittedName>
        <fullName evidence="1">Uncharacterized protein</fullName>
    </submittedName>
</protein>
<sequence>MLHELLLHLAAHTSGLFDTENETLITSIDFHPAEKQLLTQLHHLAQQHLFIRRTCSTVCCSRYSIIGKNRHKNSYENICNFGLCCIIRSSVLSAIEQQLHEFNSVLCELERRFLLHDTFFINVYPKFELKQREKVKQSRQLSEQEQLGENTDSDTYNQSSQLRSSLQLVSPALLVQTLRPWFRRMDYLEKVASRFNESSSKDLNDTLDDASNDSLNNVSNKVSKNISSNISGHVPNVLDETSNGISNIALDNTSSIDTVSCGGSIGNFFSSTFDIKLMNQLAEDVQCHSGDIQTLACSLLCAAQKAWITTVLPLIIGINLSPNINFNFDSNLNTMLVQFPDFVSTRTANDIWMIGRAMRQLHSHWGITGEVGVLNGISSVKNATVTSSVAFNASFNDIYDIPDFSLMIKEQTVILSSLEYPLSVVALEIAIRQIKEICVQRIFKRLLSLEMINNWAQLLNDYYLLQYSEFVFCFLREVLNKQKVVKISKQTQVSVLLIRTFKELSRIEERYCINESISEITTILHRRMFSLLISKDAVHNTSFSDLLIGIPIVMSFSIPWPLTLFFSEQDIKYYSNIFFYLIAIRHAQTRLSELWKGRRCIIVTPNRIVRSHWAIASHILYFLDNLWEYFQTIVIQPEYQKFFTSFSKDFNYDSESFHVLHQQFLKDLTKKLFLKNDNFLIVLKKIFLSVNLVVSVISSSFINDHTTLQQIDEKLIKGLIKQIICIIEEIGHTDVDLKLINHLLLRMEF</sequence>
<name>A0ACB7CFZ7_9ASCO</name>
<dbReference type="Proteomes" id="UP000768646">
    <property type="component" value="Unassembled WGS sequence"/>
</dbReference>
<proteinExistence type="predicted"/>